<evidence type="ECO:0008006" key="3">
    <source>
        <dbReference type="Google" id="ProtNLM"/>
    </source>
</evidence>
<dbReference type="AlphaFoldDB" id="A0A2H9PD58"/>
<name>A0A2H9PD58_9BACT</name>
<evidence type="ECO:0000313" key="1">
    <source>
        <dbReference type="EMBL" id="PIZ17338.1"/>
    </source>
</evidence>
<reference evidence="2" key="1">
    <citation type="submission" date="2017-09" db="EMBL/GenBank/DDBJ databases">
        <title>Depth-based differentiation of microbial function through sediment-hosted aquifers and enrichment of novel symbionts in the deep terrestrial subsurface.</title>
        <authorList>
            <person name="Probst A.J."/>
            <person name="Ladd B."/>
            <person name="Jarett J.K."/>
            <person name="Geller-Mcgrath D.E."/>
            <person name="Sieber C.M.K."/>
            <person name="Emerson J.B."/>
            <person name="Anantharaman K."/>
            <person name="Thomas B.C."/>
            <person name="Malmstrom R."/>
            <person name="Stieglmeier M."/>
            <person name="Klingl A."/>
            <person name="Woyke T."/>
            <person name="Ryan C.M."/>
            <person name="Banfield J.F."/>
        </authorList>
    </citation>
    <scope>NUCLEOTIDE SEQUENCE [LARGE SCALE GENOMIC DNA]</scope>
</reference>
<dbReference type="Gene3D" id="3.10.450.620">
    <property type="entry name" value="JHP933, nucleotidyltransferase-like core domain"/>
    <property type="match status" value="1"/>
</dbReference>
<proteinExistence type="predicted"/>
<evidence type="ECO:0000313" key="2">
    <source>
        <dbReference type="Proteomes" id="UP000234145"/>
    </source>
</evidence>
<dbReference type="Proteomes" id="UP000234145">
    <property type="component" value="Unassembled WGS sequence"/>
</dbReference>
<accession>A0A2H9PD58</accession>
<organism evidence="1 2">
    <name type="scientific">Candidatus Desantisbacteria bacterium CG_4_10_14_0_8_um_filter_39_17</name>
    <dbReference type="NCBI Taxonomy" id="1974542"/>
    <lineage>
        <taxon>Bacteria</taxon>
        <taxon>Candidatus Desantisiibacteriota</taxon>
    </lineage>
</organism>
<dbReference type="EMBL" id="PFMS01000010">
    <property type="protein sequence ID" value="PIZ17338.1"/>
    <property type="molecule type" value="Genomic_DNA"/>
</dbReference>
<protein>
    <recommendedName>
        <fullName evidence="3">Nucleotidyl transferase AbiEii/AbiGii toxin family protein</fullName>
    </recommendedName>
</protein>
<dbReference type="InterPro" id="IPR014942">
    <property type="entry name" value="AbiEii"/>
</dbReference>
<comment type="caution">
    <text evidence="1">The sequence shown here is derived from an EMBL/GenBank/DDBJ whole genome shotgun (WGS) entry which is preliminary data.</text>
</comment>
<sequence>MEPYGSQKISCRKRTLMQYAPEYINKIRNGFQGDSVEKVLRLQTLLSDFSKHPYLKDRIVLKGGTAITQFHFQFPRISVDIDLDYIGSPKLEGMKEERPRLEETMDQIFKSQKYVFEWSEDEHAGRKCMLKFVNFHGNNDNVRVDINYLMRIPVMQIVRMKSFSFEEDFHLEFPVLQLEELYAGKTKALLERGLARDLYDLYRLLKDKLPIDTNMWRTITILFCSSLRDDFRKYTSKRLDIVSETDVWTALHPILRSDERPTREEMMKIIYPFIEELFSFKENEKQYLDSLMKGVYDPSLLFGKGALAEKLAKHPALLWKAKNVSEYLTKQ</sequence>
<gene>
    <name evidence="1" type="ORF">COY51_00445</name>
</gene>
<dbReference type="Pfam" id="PF08843">
    <property type="entry name" value="AbiEii"/>
    <property type="match status" value="1"/>
</dbReference>